<evidence type="ECO:0000313" key="2">
    <source>
        <dbReference type="Proteomes" id="UP001223420"/>
    </source>
</evidence>
<name>A0AAJ1TV52_9HYPH</name>
<gene>
    <name evidence="1" type="ORF">QO001_004259</name>
</gene>
<accession>A0AAJ1TV52</accession>
<dbReference type="AlphaFoldDB" id="A0AAJ1TV52"/>
<proteinExistence type="predicted"/>
<sequence length="171" mass="19403">MDRDIPDSGSLAERIARFNAMRDEVEKLRTELTPQMIREVVNLTEQIPLLKIRSGALAAGDLRLLSRITNAGGVRLREAIGRSILKEKAEPGDPIDIVVLLWTDPSAEDVEKLKQMGLEPVFAQGRWRPAAMYTGQARPEDVEELVLRYGGDCRQIDKPRQKRKREEERMA</sequence>
<protein>
    <submittedName>
        <fullName evidence="1">Uncharacterized protein</fullName>
    </submittedName>
</protein>
<reference evidence="1" key="1">
    <citation type="submission" date="2023-07" db="EMBL/GenBank/DDBJ databases">
        <title>Genomic Encyclopedia of Type Strains, Phase IV (KMG-IV): sequencing the most valuable type-strain genomes for metagenomic binning, comparative biology and taxonomic classification.</title>
        <authorList>
            <person name="Goeker M."/>
        </authorList>
    </citation>
    <scope>NUCLEOTIDE SEQUENCE</scope>
    <source>
        <strain evidence="1">DSM 19569</strain>
    </source>
</reference>
<organism evidence="1 2">
    <name type="scientific">Methylobacterium brachiatum</name>
    <dbReference type="NCBI Taxonomy" id="269660"/>
    <lineage>
        <taxon>Bacteria</taxon>
        <taxon>Pseudomonadati</taxon>
        <taxon>Pseudomonadota</taxon>
        <taxon>Alphaproteobacteria</taxon>
        <taxon>Hyphomicrobiales</taxon>
        <taxon>Methylobacteriaceae</taxon>
        <taxon>Methylobacterium</taxon>
    </lineage>
</organism>
<comment type="caution">
    <text evidence="1">The sequence shown here is derived from an EMBL/GenBank/DDBJ whole genome shotgun (WGS) entry which is preliminary data.</text>
</comment>
<dbReference type="RefSeq" id="WP_230367095.1">
    <property type="nucleotide sequence ID" value="NZ_JAJALK010000009.1"/>
</dbReference>
<dbReference type="Proteomes" id="UP001223420">
    <property type="component" value="Unassembled WGS sequence"/>
</dbReference>
<evidence type="ECO:0000313" key="1">
    <source>
        <dbReference type="EMBL" id="MDQ0545316.1"/>
    </source>
</evidence>
<dbReference type="EMBL" id="JAUSWL010000008">
    <property type="protein sequence ID" value="MDQ0545316.1"/>
    <property type="molecule type" value="Genomic_DNA"/>
</dbReference>